<accession>Q6MJV5</accession>
<dbReference type="KEGG" id="bba:Bd2663"/>
<keyword evidence="2" id="KW-1185">Reference proteome</keyword>
<evidence type="ECO:0000313" key="2">
    <source>
        <dbReference type="Proteomes" id="UP000008080"/>
    </source>
</evidence>
<gene>
    <name evidence="1" type="ordered locus">Bd2663</name>
</gene>
<protein>
    <submittedName>
        <fullName evidence="1">Uncharacterized protein</fullName>
    </submittedName>
</protein>
<dbReference type="Proteomes" id="UP000008080">
    <property type="component" value="Chromosome"/>
</dbReference>
<reference evidence="1 2" key="1">
    <citation type="journal article" date="2004" name="Science">
        <title>A predator unmasked: life cycle of Bdellovibrio bacteriovorus from a genomic perspective.</title>
        <authorList>
            <person name="Rendulic S."/>
            <person name="Jagtap P."/>
            <person name="Rosinus A."/>
            <person name="Eppinger M."/>
            <person name="Baar C."/>
            <person name="Lanz C."/>
            <person name="Keller H."/>
            <person name="Lambert C."/>
            <person name="Evans K.J."/>
            <person name="Goesmann A."/>
            <person name="Meyer F."/>
            <person name="Sockett R.E."/>
            <person name="Schuster S.C."/>
        </authorList>
    </citation>
    <scope>NUCLEOTIDE SEQUENCE [LARGE SCALE GENOMIC DNA]</scope>
    <source>
        <strain evidence="2">ATCC 15356 / DSM 50701 / NCIMB 9529 / HD100</strain>
    </source>
</reference>
<proteinExistence type="predicted"/>
<dbReference type="AlphaFoldDB" id="Q6MJV5"/>
<name>Q6MJV5_BDEBA</name>
<evidence type="ECO:0000313" key="1">
    <source>
        <dbReference type="EMBL" id="CAE80454.1"/>
    </source>
</evidence>
<dbReference type="EMBL" id="BX842653">
    <property type="protein sequence ID" value="CAE80454.1"/>
    <property type="molecule type" value="Genomic_DNA"/>
</dbReference>
<organism evidence="1 2">
    <name type="scientific">Bdellovibrio bacteriovorus (strain ATCC 15356 / DSM 50701 / NCIMB 9529 / HD100)</name>
    <dbReference type="NCBI Taxonomy" id="264462"/>
    <lineage>
        <taxon>Bacteria</taxon>
        <taxon>Pseudomonadati</taxon>
        <taxon>Bdellovibrionota</taxon>
        <taxon>Bdellovibrionia</taxon>
        <taxon>Bdellovibrionales</taxon>
        <taxon>Pseudobdellovibrionaceae</taxon>
        <taxon>Bdellovibrio</taxon>
    </lineage>
</organism>
<dbReference type="STRING" id="264462.Bd2663"/>
<sequence>MYKFAIHHKPSFGLATEQLPCCPSNKPKEIPVKKALLLPIAALLTSVSAQAKSIASDDKQIPVSSVSQVVQLAKVERDSVTKTVSVVVTDHGKSTDVSPTASIYLTFTAFAEMGNVSTSFPIDHVLSFASAVRKSAGIYEIKAQVYRDEAGIQDITYTIDTNQMFIDEDKMRKACGGDFCDGELKTSIEVKETLKKAQF</sequence>
<dbReference type="HOGENOM" id="CLU_1583314_0_0_7"/>